<proteinExistence type="predicted"/>
<sequence length="17" mass="2082">MTTATKKNKEKKRKENF</sequence>
<organism evidence="1">
    <name type="scientific">Rhizophora mucronata</name>
    <name type="common">Asiatic mangrove</name>
    <dbReference type="NCBI Taxonomy" id="61149"/>
    <lineage>
        <taxon>Eukaryota</taxon>
        <taxon>Viridiplantae</taxon>
        <taxon>Streptophyta</taxon>
        <taxon>Embryophyta</taxon>
        <taxon>Tracheophyta</taxon>
        <taxon>Spermatophyta</taxon>
        <taxon>Magnoliopsida</taxon>
        <taxon>eudicotyledons</taxon>
        <taxon>Gunneridae</taxon>
        <taxon>Pentapetalae</taxon>
        <taxon>rosids</taxon>
        <taxon>fabids</taxon>
        <taxon>Malpighiales</taxon>
        <taxon>Rhizophoraceae</taxon>
        <taxon>Rhizophora</taxon>
    </lineage>
</organism>
<accession>A0A2P2NKY4</accession>
<name>A0A2P2NKY4_RHIMU</name>
<reference evidence="1" key="1">
    <citation type="submission" date="2018-02" db="EMBL/GenBank/DDBJ databases">
        <title>Rhizophora mucronata_Transcriptome.</title>
        <authorList>
            <person name="Meera S.P."/>
            <person name="Sreeshan A."/>
            <person name="Augustine A."/>
        </authorList>
    </citation>
    <scope>NUCLEOTIDE SEQUENCE</scope>
    <source>
        <tissue evidence="1">Leaf</tissue>
    </source>
</reference>
<dbReference type="EMBL" id="GGEC01062642">
    <property type="protein sequence ID" value="MBX43126.1"/>
    <property type="molecule type" value="Transcribed_RNA"/>
</dbReference>
<dbReference type="AlphaFoldDB" id="A0A2P2NKY4"/>
<protein>
    <submittedName>
        <fullName evidence="1">Uncharacterized protein</fullName>
    </submittedName>
</protein>
<evidence type="ECO:0000313" key="1">
    <source>
        <dbReference type="EMBL" id="MBX43126.1"/>
    </source>
</evidence>